<dbReference type="Proteomes" id="UP000509418">
    <property type="component" value="Chromosome"/>
</dbReference>
<evidence type="ECO:0000256" key="1">
    <source>
        <dbReference type="SAM" id="MobiDB-lite"/>
    </source>
</evidence>
<accession>A0A7I0NT10</accession>
<protein>
    <submittedName>
        <fullName evidence="2">Uncharacterized protein</fullName>
    </submittedName>
</protein>
<keyword evidence="3" id="KW-1185">Reference proteome</keyword>
<name>A0A7I0NT10_STRCX</name>
<reference evidence="2 3" key="1">
    <citation type="submission" date="2020-06" db="EMBL/GenBank/DDBJ databases">
        <title>Genome mining for natural products.</title>
        <authorList>
            <person name="Zhang B."/>
            <person name="Shi J."/>
            <person name="Ge H."/>
        </authorList>
    </citation>
    <scope>NUCLEOTIDE SEQUENCE [LARGE SCALE GENOMIC DNA]</scope>
    <source>
        <strain evidence="2 3">NA02069</strain>
    </source>
</reference>
<evidence type="ECO:0000313" key="3">
    <source>
        <dbReference type="Proteomes" id="UP000509418"/>
    </source>
</evidence>
<sequence>MTAPTRTTGRDSAPLGGRRRLTYFHGQLLSAQDLRQEQTYFRARHRLHNLALHGHGVAYGLWTRPVPTPSGHCPDPERAAPWLEVTDGLALDRLGDEVIVGRGARPRFDLWSLLDDHERIRAEEDIRRGAEGVTIYLTIHHCEEPVDNVRAVHTEGCEGVPHLAYAHIREGFALRATTCEPDPEPCDPPHPDTPGCGDDRGYESSAHCGDGRVLGPGVLLARVERVRPDRPLHSRQVHPEVRRPLSRRPATVITSIGWPHGGRLTTRQARRLLGTDGVRIRFSRRVRTDTLRDPGVADLFQITGGHGVHGTVLRLETRIDVGGSGATTGTVEGTDDGGHETTDVITIRQTDSEYLNDGDRILLVLRTPFVLDVCGDPVDGTHVGGLVPRPGGPIAHRTGLLPPDGSGPRTSGTGQGGAGVFESWIFIDNKRPRPPDEDARDTAGDDAGVADDGEGDGYDGDAHGSDGEGRT</sequence>
<feature type="compositionally biased region" description="Acidic residues" evidence="1">
    <location>
        <begin position="448"/>
        <end position="459"/>
    </location>
</feature>
<feature type="compositionally biased region" description="Basic and acidic residues" evidence="1">
    <location>
        <begin position="460"/>
        <end position="471"/>
    </location>
</feature>
<feature type="compositionally biased region" description="Basic and acidic residues" evidence="1">
    <location>
        <begin position="428"/>
        <end position="443"/>
    </location>
</feature>
<dbReference type="RefSeq" id="WP_176573887.1">
    <property type="nucleotide sequence ID" value="NZ_CBDRGH010000018.1"/>
</dbReference>
<feature type="region of interest" description="Disordered" evidence="1">
    <location>
        <begin position="386"/>
        <end position="471"/>
    </location>
</feature>
<dbReference type="AlphaFoldDB" id="A0A7I0NT10"/>
<evidence type="ECO:0000313" key="2">
    <source>
        <dbReference type="EMBL" id="QKZ16203.1"/>
    </source>
</evidence>
<proteinExistence type="predicted"/>
<gene>
    <name evidence="2" type="ORF">HUT05_01725</name>
</gene>
<dbReference type="EMBL" id="CP056041">
    <property type="protein sequence ID" value="QKZ16203.1"/>
    <property type="molecule type" value="Genomic_DNA"/>
</dbReference>
<organism evidence="2 3">
    <name type="scientific">Streptomyces chartreusis</name>
    <dbReference type="NCBI Taxonomy" id="1969"/>
    <lineage>
        <taxon>Bacteria</taxon>
        <taxon>Bacillati</taxon>
        <taxon>Actinomycetota</taxon>
        <taxon>Actinomycetes</taxon>
        <taxon>Kitasatosporales</taxon>
        <taxon>Streptomycetaceae</taxon>
        <taxon>Streptomyces</taxon>
    </lineage>
</organism>